<feature type="transmembrane region" description="Helical" evidence="18">
    <location>
        <begin position="542"/>
        <end position="559"/>
    </location>
</feature>
<keyword evidence="7 18" id="KW-0812">Transmembrane</keyword>
<dbReference type="CTD" id="4540"/>
<feature type="transmembrane region" description="Helical" evidence="18">
    <location>
        <begin position="111"/>
        <end position="129"/>
    </location>
</feature>
<keyword evidence="8" id="KW-0999">Mitochondrion inner membrane</keyword>
<dbReference type="PANTHER" id="PTHR42829:SF2">
    <property type="entry name" value="NADH-UBIQUINONE OXIDOREDUCTASE CHAIN 5"/>
    <property type="match status" value="1"/>
</dbReference>
<evidence type="ECO:0000256" key="17">
    <source>
        <dbReference type="ARBA" id="ARBA00049551"/>
    </source>
</evidence>
<keyword evidence="6" id="KW-0679">Respiratory chain</keyword>
<feature type="transmembrane region" description="Helical" evidence="18">
    <location>
        <begin position="330"/>
        <end position="351"/>
    </location>
</feature>
<comment type="subcellular location">
    <subcellularLocation>
        <location evidence="2">Mitochondrion inner membrane</location>
        <topology evidence="2">Multi-pass membrane protein</topology>
    </subcellularLocation>
</comment>
<dbReference type="EMBL" id="KT373787">
    <property type="protein sequence ID" value="ALI86576.1"/>
    <property type="molecule type" value="Genomic_DNA"/>
</dbReference>
<dbReference type="GO" id="GO:0003954">
    <property type="term" value="F:NADH dehydrogenase activity"/>
    <property type="evidence" value="ECO:0007669"/>
    <property type="project" value="TreeGrafter"/>
</dbReference>
<dbReference type="InterPro" id="IPR003945">
    <property type="entry name" value="NU5C-like"/>
</dbReference>
<evidence type="ECO:0000256" key="11">
    <source>
        <dbReference type="ARBA" id="ARBA00022989"/>
    </source>
</evidence>
<evidence type="ECO:0000256" key="9">
    <source>
        <dbReference type="ARBA" id="ARBA00022967"/>
    </source>
</evidence>
<feature type="transmembrane region" description="Helical" evidence="18">
    <location>
        <begin position="371"/>
        <end position="395"/>
    </location>
</feature>
<dbReference type="GO" id="GO:0008137">
    <property type="term" value="F:NADH dehydrogenase (ubiquinone) activity"/>
    <property type="evidence" value="ECO:0007669"/>
    <property type="project" value="UniProtKB-EC"/>
</dbReference>
<proteinExistence type="predicted"/>
<evidence type="ECO:0000256" key="13">
    <source>
        <dbReference type="ARBA" id="ARBA00023075"/>
    </source>
</evidence>
<evidence type="ECO:0000256" key="10">
    <source>
        <dbReference type="ARBA" id="ARBA00022982"/>
    </source>
</evidence>
<feature type="transmembrane region" description="Helical" evidence="18">
    <location>
        <begin position="88"/>
        <end position="105"/>
    </location>
</feature>
<evidence type="ECO:0000256" key="4">
    <source>
        <dbReference type="ARBA" id="ARBA00021096"/>
    </source>
</evidence>
<feature type="transmembrane region" description="Helical" evidence="18">
    <location>
        <begin position="442"/>
        <end position="463"/>
    </location>
</feature>
<evidence type="ECO:0000256" key="1">
    <source>
        <dbReference type="ARBA" id="ARBA00003257"/>
    </source>
</evidence>
<dbReference type="GO" id="GO:0005743">
    <property type="term" value="C:mitochondrial inner membrane"/>
    <property type="evidence" value="ECO:0007669"/>
    <property type="project" value="UniProtKB-SubCell"/>
</dbReference>
<keyword evidence="15 18" id="KW-0472">Membrane</keyword>
<dbReference type="InterPro" id="IPR010934">
    <property type="entry name" value="NADH_DH_su5_C"/>
</dbReference>
<dbReference type="EC" id="7.1.1.2" evidence="3"/>
<evidence type="ECO:0000256" key="3">
    <source>
        <dbReference type="ARBA" id="ARBA00012944"/>
    </source>
</evidence>
<feature type="transmembrane region" description="Helical" evidence="18">
    <location>
        <begin position="12"/>
        <end position="35"/>
    </location>
</feature>
<dbReference type="GO" id="GO:0042773">
    <property type="term" value="P:ATP synthesis coupled electron transport"/>
    <property type="evidence" value="ECO:0007669"/>
    <property type="project" value="InterPro"/>
</dbReference>
<keyword evidence="5" id="KW-0813">Transport</keyword>
<dbReference type="GO" id="GO:0015990">
    <property type="term" value="P:electron transport coupled proton transport"/>
    <property type="evidence" value="ECO:0007669"/>
    <property type="project" value="TreeGrafter"/>
</dbReference>
<keyword evidence="12" id="KW-0520">NAD</keyword>
<dbReference type="AlphaFoldDB" id="A0A0P0C6G6"/>
<feature type="transmembrane region" description="Helical" evidence="18">
    <location>
        <begin position="173"/>
        <end position="190"/>
    </location>
</feature>
<dbReference type="PANTHER" id="PTHR42829">
    <property type="entry name" value="NADH-UBIQUINONE OXIDOREDUCTASE CHAIN 5"/>
    <property type="match status" value="1"/>
</dbReference>
<evidence type="ECO:0000256" key="16">
    <source>
        <dbReference type="ARBA" id="ARBA00031027"/>
    </source>
</evidence>
<feature type="transmembrane region" description="Helical" evidence="18">
    <location>
        <begin position="150"/>
        <end position="167"/>
    </location>
</feature>
<keyword evidence="13" id="KW-0830">Ubiquinone</keyword>
<evidence type="ECO:0000256" key="8">
    <source>
        <dbReference type="ARBA" id="ARBA00022792"/>
    </source>
</evidence>
<feature type="transmembrane region" description="Helical" evidence="18">
    <location>
        <begin position="483"/>
        <end position="502"/>
    </location>
</feature>
<feature type="transmembrane region" description="Helical" evidence="18">
    <location>
        <begin position="416"/>
        <end position="436"/>
    </location>
</feature>
<organism evidence="21">
    <name type="scientific">Megaphragma amalphitanum</name>
    <dbReference type="NCBI Taxonomy" id="1735703"/>
    <lineage>
        <taxon>Eukaryota</taxon>
        <taxon>Metazoa</taxon>
        <taxon>Ecdysozoa</taxon>
        <taxon>Arthropoda</taxon>
        <taxon>Hexapoda</taxon>
        <taxon>Insecta</taxon>
        <taxon>Pterygota</taxon>
        <taxon>Neoptera</taxon>
        <taxon>Endopterygota</taxon>
        <taxon>Hymenoptera</taxon>
        <taxon>Apocrita</taxon>
        <taxon>Proctotrupomorpha</taxon>
        <taxon>Chalcidoidea</taxon>
        <taxon>Trichogrammatidae</taxon>
        <taxon>Megaphragma</taxon>
    </lineage>
</organism>
<feature type="domain" description="NADH:quinone oxidoreductase/Mrp antiporter transmembrane" evidence="19">
    <location>
        <begin position="105"/>
        <end position="383"/>
    </location>
</feature>
<keyword evidence="9" id="KW-1278">Translocase</keyword>
<accession>A0A0P0C6G6</accession>
<evidence type="ECO:0000259" key="20">
    <source>
        <dbReference type="Pfam" id="PF06455"/>
    </source>
</evidence>
<feature type="transmembrane region" description="Helical" evidence="18">
    <location>
        <begin position="55"/>
        <end position="76"/>
    </location>
</feature>
<feature type="transmembrane region" description="Helical" evidence="18">
    <location>
        <begin position="266"/>
        <end position="284"/>
    </location>
</feature>
<keyword evidence="10" id="KW-0249">Electron transport</keyword>
<dbReference type="PRINTS" id="PR01434">
    <property type="entry name" value="NADHDHGNASE5"/>
</dbReference>
<dbReference type="InterPro" id="IPR001750">
    <property type="entry name" value="ND/Mrp_TM"/>
</dbReference>
<geneLocation type="mitochondrion" evidence="21"/>
<dbReference type="Pfam" id="PF06455">
    <property type="entry name" value="NADH5_C"/>
    <property type="match status" value="1"/>
</dbReference>
<evidence type="ECO:0000256" key="2">
    <source>
        <dbReference type="ARBA" id="ARBA00004448"/>
    </source>
</evidence>
<gene>
    <name evidence="21" type="primary">ND5</name>
</gene>
<dbReference type="RefSeq" id="YP_009176327.1">
    <property type="nucleotide sequence ID" value="NC_028196.1"/>
</dbReference>
<feature type="transmembrane region" description="Helical" evidence="18">
    <location>
        <begin position="290"/>
        <end position="318"/>
    </location>
</feature>
<evidence type="ECO:0000313" key="21">
    <source>
        <dbReference type="EMBL" id="ALI86576.1"/>
    </source>
</evidence>
<feature type="transmembrane region" description="Helical" evidence="18">
    <location>
        <begin position="236"/>
        <end position="259"/>
    </location>
</feature>
<reference evidence="21" key="1">
    <citation type="submission" date="2015-08" db="EMBL/GenBank/DDBJ databases">
        <title>Complete mitochondrial genome of Megaphragma amalphitanum.</title>
        <authorList>
            <person name="Nedoluzhko A."/>
            <person name="Sharko F."/>
            <person name="Sokolov A."/>
            <person name="Boulygina E."/>
            <person name="Tsygankova S."/>
            <person name="Polilov A."/>
            <person name="Prokhortchouk E."/>
            <person name="Skryabin K."/>
        </authorList>
    </citation>
    <scope>NUCLEOTIDE SEQUENCE</scope>
</reference>
<name>A0A0P0C6G6_9HYME</name>
<evidence type="ECO:0000256" key="15">
    <source>
        <dbReference type="ARBA" id="ARBA00023136"/>
    </source>
</evidence>
<evidence type="ECO:0000256" key="7">
    <source>
        <dbReference type="ARBA" id="ARBA00022692"/>
    </source>
</evidence>
<feature type="transmembrane region" description="Helical" evidence="18">
    <location>
        <begin position="211"/>
        <end position="230"/>
    </location>
</feature>
<evidence type="ECO:0000256" key="18">
    <source>
        <dbReference type="SAM" id="Phobius"/>
    </source>
</evidence>
<keyword evidence="11 18" id="KW-1133">Transmembrane helix</keyword>
<evidence type="ECO:0000256" key="6">
    <source>
        <dbReference type="ARBA" id="ARBA00022660"/>
    </source>
</evidence>
<evidence type="ECO:0000256" key="5">
    <source>
        <dbReference type="ARBA" id="ARBA00022448"/>
    </source>
</evidence>
<comment type="catalytic activity">
    <reaction evidence="17">
        <text>a ubiquinone + NADH + 5 H(+)(in) = a ubiquinol + NAD(+) + 4 H(+)(out)</text>
        <dbReference type="Rhea" id="RHEA:29091"/>
        <dbReference type="Rhea" id="RHEA-COMP:9565"/>
        <dbReference type="Rhea" id="RHEA-COMP:9566"/>
        <dbReference type="ChEBI" id="CHEBI:15378"/>
        <dbReference type="ChEBI" id="CHEBI:16389"/>
        <dbReference type="ChEBI" id="CHEBI:17976"/>
        <dbReference type="ChEBI" id="CHEBI:57540"/>
        <dbReference type="ChEBI" id="CHEBI:57945"/>
        <dbReference type="EC" id="7.1.1.2"/>
    </reaction>
</comment>
<dbReference type="Pfam" id="PF00361">
    <property type="entry name" value="Proton_antipo_M"/>
    <property type="match status" value="1"/>
</dbReference>
<sequence>MMLLYYLSGIFFLFFFFFFFFFSLIFILNNYMFFFEWMILNLNSVNLNMFLFLDWMSLMFIFTVLIISSMIMIYISEYMNHDNYKNRFYYLVFLFIISMLLMILSPNMISILLGWDGLGLISYCLVIYYQNYSSYNSGMLTVLMNRIGDVMIIISISMIFMFGSWNFMNYNNMSMMIIFLIILACFTKSAQFPFSSWLPAAMAAPTPVSSLVHSSTLVTAGVYLLIRFNYIIYKNLFMLDLIMMFGLITMMMAGLSANFEYDLKKIIAFSTLSQLGLMMMIYSMKNMILTFFHLIIHAMFKSMMFMCSGIIIHMMINYQDIRFMGNLKKFLPLTLMMFFISNLSLCGMPFMSGFYSKDQILEFMFIKNFSYLMYLYLLISTMLTVCYSVRLIYYLMNNNFNFMSIYNIKDLKLMNYSMMILVFFSIFFGLFMNWLIFNNIEYIFLFSFEKLIILMICMISLYLGKMIYLLKLNFNYMYLLKYFLGKMWFMYNLNMMIIYFPLKFGNNYIYLYDKGWSEFYFKKSLNLMVLNMNFMNLLMNNYLMLMLMMIMYMILIILLL</sequence>
<keyword evidence="14 21" id="KW-0496">Mitochondrion</keyword>
<dbReference type="GeneID" id="26120472"/>
<evidence type="ECO:0000259" key="19">
    <source>
        <dbReference type="Pfam" id="PF00361"/>
    </source>
</evidence>
<evidence type="ECO:0000256" key="12">
    <source>
        <dbReference type="ARBA" id="ARBA00023027"/>
    </source>
</evidence>
<protein>
    <recommendedName>
        <fullName evidence="4">NADH-ubiquinone oxidoreductase chain 5</fullName>
        <ecNumber evidence="3">7.1.1.2</ecNumber>
    </recommendedName>
    <alternativeName>
        <fullName evidence="16">NADH dehydrogenase subunit 5</fullName>
    </alternativeName>
</protein>
<evidence type="ECO:0000256" key="14">
    <source>
        <dbReference type="ARBA" id="ARBA00023128"/>
    </source>
</evidence>
<comment type="function">
    <text evidence="1">Core subunit of the mitochondrial membrane respiratory chain NADH dehydrogenase (Complex I) that is believed to belong to the minimal assembly required for catalysis. Complex I functions in the transfer of electrons from NADH to the respiratory chain. The immediate electron acceptor for the enzyme is believed to be ubiquinone.</text>
</comment>
<feature type="domain" description="NADH dehydrogenase subunit 5 C-terminal" evidence="20">
    <location>
        <begin position="387"/>
        <end position="560"/>
    </location>
</feature>